<dbReference type="Proteomes" id="UP000048965">
    <property type="component" value="Unassembled WGS sequence"/>
</dbReference>
<feature type="compositionally biased region" description="Basic and acidic residues" evidence="1">
    <location>
        <begin position="36"/>
        <end position="47"/>
    </location>
</feature>
<evidence type="ECO:0000313" key="3">
    <source>
        <dbReference type="Proteomes" id="UP000048965"/>
    </source>
</evidence>
<proteinExistence type="predicted"/>
<reference evidence="3" key="1">
    <citation type="submission" date="2014-09" db="EMBL/GenBank/DDBJ databases">
        <title>Whole genome shotgun sequence of Streptomyces sp. NBRC 110027.</title>
        <authorList>
            <person name="Komaki H."/>
            <person name="Ichikawa N."/>
            <person name="Katano-Makiyama Y."/>
            <person name="Hosoyama A."/>
            <person name="Hashimoto M."/>
            <person name="Uohara A."/>
            <person name="Kitahashi Y."/>
            <person name="Ohji S."/>
            <person name="Kimura A."/>
            <person name="Yamazoe A."/>
            <person name="Igarashi Y."/>
            <person name="Fujita N."/>
        </authorList>
    </citation>
    <scope>NUCLEOTIDE SEQUENCE [LARGE SCALE GENOMIC DNA]</scope>
    <source>
        <strain evidence="3">NBRC 110027</strain>
    </source>
</reference>
<reference evidence="2 3" key="2">
    <citation type="journal article" date="2015" name="Stand. Genomic Sci.">
        <title>Draft genome sequence of marine-derived Streptomyces sp. TP-A0598, a producer of anti-MRSA antibiotic lydicamycins.</title>
        <authorList>
            <person name="Komaki H."/>
            <person name="Ichikawa N."/>
            <person name="Hosoyama A."/>
            <person name="Fujita N."/>
            <person name="Igarashi Y."/>
        </authorList>
    </citation>
    <scope>NUCLEOTIDE SEQUENCE [LARGE SCALE GENOMIC DNA]</scope>
    <source>
        <strain evidence="2 3">NBRC 110027</strain>
    </source>
</reference>
<protein>
    <submittedName>
        <fullName evidence="2">Uncharacterized protein</fullName>
    </submittedName>
</protein>
<keyword evidence="3" id="KW-1185">Reference proteome</keyword>
<organism evidence="2 3">
    <name type="scientific">Streptomyces lydicamycinicus</name>
    <dbReference type="NCBI Taxonomy" id="1546107"/>
    <lineage>
        <taxon>Bacteria</taxon>
        <taxon>Bacillati</taxon>
        <taxon>Actinomycetota</taxon>
        <taxon>Actinomycetes</taxon>
        <taxon>Kitasatosporales</taxon>
        <taxon>Streptomycetaceae</taxon>
        <taxon>Streptomyces</taxon>
    </lineage>
</organism>
<dbReference type="EMBL" id="BBNO01000003">
    <property type="protein sequence ID" value="GAO08083.1"/>
    <property type="molecule type" value="Genomic_DNA"/>
</dbReference>
<accession>A0A0N7YL82</accession>
<gene>
    <name evidence="2" type="ORF">TPA0598_03_05440</name>
</gene>
<sequence>MASRKAPVAGTSLAPGQISLNASAAGRAHGAPVGDLPRRLPEIEGPGKLRYVVQQRRTGGL</sequence>
<name>A0A0N7YL82_9ACTN</name>
<feature type="region of interest" description="Disordered" evidence="1">
    <location>
        <begin position="24"/>
        <end position="47"/>
    </location>
</feature>
<comment type="caution">
    <text evidence="2">The sequence shown here is derived from an EMBL/GenBank/DDBJ whole genome shotgun (WGS) entry which is preliminary data.</text>
</comment>
<evidence type="ECO:0000313" key="2">
    <source>
        <dbReference type="EMBL" id="GAO08083.1"/>
    </source>
</evidence>
<dbReference type="AlphaFoldDB" id="A0A0N7YL82"/>
<evidence type="ECO:0000256" key="1">
    <source>
        <dbReference type="SAM" id="MobiDB-lite"/>
    </source>
</evidence>